<protein>
    <submittedName>
        <fullName evidence="1 2">Uncharacterized protein</fullName>
    </submittedName>
</protein>
<dbReference type="EnsemblPlants" id="Pp3c4_17297V3.1">
    <property type="protein sequence ID" value="PAC:32919445.CDS.1"/>
    <property type="gene ID" value="Pp3c4_17297"/>
</dbReference>
<dbReference type="AlphaFoldDB" id="A0A2K1KNV7"/>
<dbReference type="Gramene" id="Pp3c4_17297V3.1">
    <property type="protein sequence ID" value="PAC:32919445.CDS.1"/>
    <property type="gene ID" value="Pp3c4_17297"/>
</dbReference>
<sequence length="178" mass="20030">MLVTLAHHLRAVTLRHSDICVVGAWLENIASRNQCQLFGTVIELPCSASTLGLKWLRPLWEFTLSMHDDACRSNGFQFVALSFSSVVNFSEDVTGYDNAHRTPQLTYYVRLPQIQIQILISEILAECLAGIRSSVLPHLWASHIFSSGGRQMLWKAQYAAFQATSSRCFKHSFCHSLS</sequence>
<dbReference type="InParanoid" id="A0A2K1KNV7"/>
<organism evidence="1">
    <name type="scientific">Physcomitrium patens</name>
    <name type="common">Spreading-leaved earth moss</name>
    <name type="synonym">Physcomitrella patens</name>
    <dbReference type="NCBI Taxonomy" id="3218"/>
    <lineage>
        <taxon>Eukaryota</taxon>
        <taxon>Viridiplantae</taxon>
        <taxon>Streptophyta</taxon>
        <taxon>Embryophyta</taxon>
        <taxon>Bryophyta</taxon>
        <taxon>Bryophytina</taxon>
        <taxon>Bryopsida</taxon>
        <taxon>Funariidae</taxon>
        <taxon>Funariales</taxon>
        <taxon>Funariaceae</taxon>
        <taxon>Physcomitrium</taxon>
    </lineage>
</organism>
<evidence type="ECO:0000313" key="1">
    <source>
        <dbReference type="EMBL" id="PNR55462.1"/>
    </source>
</evidence>
<reference evidence="2" key="3">
    <citation type="submission" date="2020-12" db="UniProtKB">
        <authorList>
            <consortium name="EnsemblPlants"/>
        </authorList>
    </citation>
    <scope>IDENTIFICATION</scope>
</reference>
<name>A0A2K1KNV7_PHYPA</name>
<proteinExistence type="predicted"/>
<evidence type="ECO:0000313" key="2">
    <source>
        <dbReference type="EnsemblPlants" id="PAC:32919445.CDS.1"/>
    </source>
</evidence>
<keyword evidence="3" id="KW-1185">Reference proteome</keyword>
<dbReference type="Proteomes" id="UP000006727">
    <property type="component" value="Chromosome 4"/>
</dbReference>
<gene>
    <name evidence="1" type="ORF">PHYPA_006359</name>
</gene>
<reference evidence="1 3" key="1">
    <citation type="journal article" date="2008" name="Science">
        <title>The Physcomitrella genome reveals evolutionary insights into the conquest of land by plants.</title>
        <authorList>
            <person name="Rensing S."/>
            <person name="Lang D."/>
            <person name="Zimmer A."/>
            <person name="Terry A."/>
            <person name="Salamov A."/>
            <person name="Shapiro H."/>
            <person name="Nishiyama T."/>
            <person name="Perroud P.-F."/>
            <person name="Lindquist E."/>
            <person name="Kamisugi Y."/>
            <person name="Tanahashi T."/>
            <person name="Sakakibara K."/>
            <person name="Fujita T."/>
            <person name="Oishi K."/>
            <person name="Shin-I T."/>
            <person name="Kuroki Y."/>
            <person name="Toyoda A."/>
            <person name="Suzuki Y."/>
            <person name="Hashimoto A."/>
            <person name="Yamaguchi K."/>
            <person name="Sugano A."/>
            <person name="Kohara Y."/>
            <person name="Fujiyama A."/>
            <person name="Anterola A."/>
            <person name="Aoki S."/>
            <person name="Ashton N."/>
            <person name="Barbazuk W.B."/>
            <person name="Barker E."/>
            <person name="Bennetzen J."/>
            <person name="Bezanilla M."/>
            <person name="Blankenship R."/>
            <person name="Cho S.H."/>
            <person name="Dutcher S."/>
            <person name="Estelle M."/>
            <person name="Fawcett J.A."/>
            <person name="Gundlach H."/>
            <person name="Hanada K."/>
            <person name="Heyl A."/>
            <person name="Hicks K.A."/>
            <person name="Hugh J."/>
            <person name="Lohr M."/>
            <person name="Mayer K."/>
            <person name="Melkozernov A."/>
            <person name="Murata T."/>
            <person name="Nelson D."/>
            <person name="Pils B."/>
            <person name="Prigge M."/>
            <person name="Reiss B."/>
            <person name="Renner T."/>
            <person name="Rombauts S."/>
            <person name="Rushton P."/>
            <person name="Sanderfoot A."/>
            <person name="Schween G."/>
            <person name="Shiu S.-H."/>
            <person name="Stueber K."/>
            <person name="Theodoulou F.L."/>
            <person name="Tu H."/>
            <person name="Van de Peer Y."/>
            <person name="Verrier P.J."/>
            <person name="Waters E."/>
            <person name="Wood A."/>
            <person name="Yang L."/>
            <person name="Cove D."/>
            <person name="Cuming A."/>
            <person name="Hasebe M."/>
            <person name="Lucas S."/>
            <person name="Mishler D.B."/>
            <person name="Reski R."/>
            <person name="Grigoriev I."/>
            <person name="Quatrano R.S."/>
            <person name="Boore J.L."/>
        </authorList>
    </citation>
    <scope>NUCLEOTIDE SEQUENCE [LARGE SCALE GENOMIC DNA]</scope>
    <source>
        <strain evidence="2 3">cv. Gransden 2004</strain>
    </source>
</reference>
<reference evidence="1 3" key="2">
    <citation type="journal article" date="2018" name="Plant J.">
        <title>The Physcomitrella patens chromosome-scale assembly reveals moss genome structure and evolution.</title>
        <authorList>
            <person name="Lang D."/>
            <person name="Ullrich K.K."/>
            <person name="Murat F."/>
            <person name="Fuchs J."/>
            <person name="Jenkins J."/>
            <person name="Haas F.B."/>
            <person name="Piednoel M."/>
            <person name="Gundlach H."/>
            <person name="Van Bel M."/>
            <person name="Meyberg R."/>
            <person name="Vives C."/>
            <person name="Morata J."/>
            <person name="Symeonidi A."/>
            <person name="Hiss M."/>
            <person name="Muchero W."/>
            <person name="Kamisugi Y."/>
            <person name="Saleh O."/>
            <person name="Blanc G."/>
            <person name="Decker E.L."/>
            <person name="van Gessel N."/>
            <person name="Grimwood J."/>
            <person name="Hayes R.D."/>
            <person name="Graham S.W."/>
            <person name="Gunter L.E."/>
            <person name="McDaniel S.F."/>
            <person name="Hoernstein S.N.W."/>
            <person name="Larsson A."/>
            <person name="Li F.W."/>
            <person name="Perroud P.F."/>
            <person name="Phillips J."/>
            <person name="Ranjan P."/>
            <person name="Rokshar D.S."/>
            <person name="Rothfels C.J."/>
            <person name="Schneider L."/>
            <person name="Shu S."/>
            <person name="Stevenson D.W."/>
            <person name="Thummler F."/>
            <person name="Tillich M."/>
            <person name="Villarreal Aguilar J.C."/>
            <person name="Widiez T."/>
            <person name="Wong G.K."/>
            <person name="Wymore A."/>
            <person name="Zhang Y."/>
            <person name="Zimmer A.D."/>
            <person name="Quatrano R.S."/>
            <person name="Mayer K.F.X."/>
            <person name="Goodstein D."/>
            <person name="Casacuberta J.M."/>
            <person name="Vandepoele K."/>
            <person name="Reski R."/>
            <person name="Cuming A.C."/>
            <person name="Tuskan G.A."/>
            <person name="Maumus F."/>
            <person name="Salse J."/>
            <person name="Schmutz J."/>
            <person name="Rensing S.A."/>
        </authorList>
    </citation>
    <scope>NUCLEOTIDE SEQUENCE [LARGE SCALE GENOMIC DNA]</scope>
    <source>
        <strain evidence="2 3">cv. Gransden 2004</strain>
    </source>
</reference>
<accession>A0A2K1KNV7</accession>
<dbReference type="EMBL" id="ABEU02000004">
    <property type="protein sequence ID" value="PNR55462.1"/>
    <property type="molecule type" value="Genomic_DNA"/>
</dbReference>
<evidence type="ECO:0000313" key="3">
    <source>
        <dbReference type="Proteomes" id="UP000006727"/>
    </source>
</evidence>